<dbReference type="SMART" id="SM00945">
    <property type="entry name" value="ProQ"/>
    <property type="match status" value="1"/>
</dbReference>
<dbReference type="PANTHER" id="PTHR38106:SF1">
    <property type="entry name" value="RNA CHAPERONE PROQ"/>
    <property type="match status" value="1"/>
</dbReference>
<evidence type="ECO:0000313" key="7">
    <source>
        <dbReference type="Proteomes" id="UP001082899"/>
    </source>
</evidence>
<keyword evidence="2" id="KW-0694">RNA-binding</keyword>
<feature type="compositionally biased region" description="Polar residues" evidence="4">
    <location>
        <begin position="218"/>
        <end position="230"/>
    </location>
</feature>
<reference evidence="6" key="1">
    <citation type="submission" date="2022-11" db="EMBL/GenBank/DDBJ databases">
        <title>Robbsia betulipollinis sp. nov., isolated from pollen of birch (Betula pendula).</title>
        <authorList>
            <person name="Shi H."/>
            <person name="Ambika Manirajan B."/>
            <person name="Ratering S."/>
            <person name="Geissler-Plaum R."/>
            <person name="Schnell S."/>
        </authorList>
    </citation>
    <scope>NUCLEOTIDE SEQUENCE</scope>
    <source>
        <strain evidence="6">Bb-Pol-6</strain>
    </source>
</reference>
<sequence>MGFEELAALKQQLSKRTQAAKPERADTQGAARAAVASEGTAAAAPRPPRRQTPGSHGQNAGKPGAHRGPRSGGSASAEGQAPAGAQRNERRTDSRASKRAEGPASEGVRHRAQQRDTPRVGQRQDARRPTTPVDPVVITIGQLQKRFPKAFPKNPLPKVPLKLGISKDLLAQAESLALSEAELLEAIKVWCQGNRYWSSMTKDSPRVDLAGEPEGTVTPEQASRARSLSATHRRAKRPAVKKTEPAAADAGLGGETPTPPPEQAAESADPTDGMMPASESVDRVVENASSVAQSAQSVDASSNAHDASAGPASDHPAAVV</sequence>
<gene>
    <name evidence="6" type="ORF">OVY01_00855</name>
</gene>
<feature type="compositionally biased region" description="Low complexity" evidence="4">
    <location>
        <begin position="30"/>
        <end position="44"/>
    </location>
</feature>
<dbReference type="InterPro" id="IPR016103">
    <property type="entry name" value="ProQ/FinO"/>
</dbReference>
<evidence type="ECO:0000256" key="2">
    <source>
        <dbReference type="ARBA" id="ARBA00022884"/>
    </source>
</evidence>
<feature type="region of interest" description="Disordered" evidence="4">
    <location>
        <begin position="204"/>
        <end position="320"/>
    </location>
</feature>
<dbReference type="InterPro" id="IPR036442">
    <property type="entry name" value="ProQ/FinO_sf"/>
</dbReference>
<dbReference type="EMBL" id="JAPMXC010000001">
    <property type="protein sequence ID" value="MCY0385811.1"/>
    <property type="molecule type" value="Genomic_DNA"/>
</dbReference>
<organism evidence="6 7">
    <name type="scientific">Robbsia betulipollinis</name>
    <dbReference type="NCBI Taxonomy" id="2981849"/>
    <lineage>
        <taxon>Bacteria</taxon>
        <taxon>Pseudomonadati</taxon>
        <taxon>Pseudomonadota</taxon>
        <taxon>Betaproteobacteria</taxon>
        <taxon>Burkholderiales</taxon>
        <taxon>Burkholderiaceae</taxon>
        <taxon>Robbsia</taxon>
    </lineage>
</organism>
<dbReference type="Proteomes" id="UP001082899">
    <property type="component" value="Unassembled WGS sequence"/>
</dbReference>
<name>A0ABT3ZH07_9BURK</name>
<feature type="compositionally biased region" description="Basic residues" evidence="4">
    <location>
        <begin position="231"/>
        <end position="240"/>
    </location>
</feature>
<accession>A0ABT3ZH07</accession>
<evidence type="ECO:0000259" key="5">
    <source>
        <dbReference type="SMART" id="SM00945"/>
    </source>
</evidence>
<feature type="compositionally biased region" description="Low complexity" evidence="4">
    <location>
        <begin position="287"/>
        <end position="304"/>
    </location>
</feature>
<keyword evidence="1" id="KW-0963">Cytoplasm</keyword>
<feature type="region of interest" description="Disordered" evidence="4">
    <location>
        <begin position="13"/>
        <end position="136"/>
    </location>
</feature>
<dbReference type="Pfam" id="PF04352">
    <property type="entry name" value="ProQ"/>
    <property type="match status" value="1"/>
</dbReference>
<keyword evidence="7" id="KW-1185">Reference proteome</keyword>
<proteinExistence type="predicted"/>
<protein>
    <submittedName>
        <fullName evidence="6">ProQ/FinO family protein</fullName>
    </submittedName>
</protein>
<dbReference type="Gene3D" id="1.10.1710.10">
    <property type="entry name" value="ProQ/FinO domain"/>
    <property type="match status" value="1"/>
</dbReference>
<comment type="caution">
    <text evidence="6">The sequence shown here is derived from an EMBL/GenBank/DDBJ whole genome shotgun (WGS) entry which is preliminary data.</text>
</comment>
<feature type="domain" description="ProQ/FinO" evidence="5">
    <location>
        <begin position="131"/>
        <end position="248"/>
    </location>
</feature>
<dbReference type="SUPFAM" id="SSF48657">
    <property type="entry name" value="FinO-like"/>
    <property type="match status" value="1"/>
</dbReference>
<evidence type="ECO:0000313" key="6">
    <source>
        <dbReference type="EMBL" id="MCY0385811.1"/>
    </source>
</evidence>
<evidence type="ECO:0000256" key="3">
    <source>
        <dbReference type="ARBA" id="ARBA00023186"/>
    </source>
</evidence>
<keyword evidence="3" id="KW-0143">Chaperone</keyword>
<evidence type="ECO:0000256" key="4">
    <source>
        <dbReference type="SAM" id="MobiDB-lite"/>
    </source>
</evidence>
<dbReference type="PANTHER" id="PTHR38106">
    <property type="entry name" value="RNA CHAPERONE PROQ"/>
    <property type="match status" value="1"/>
</dbReference>
<dbReference type="InterPro" id="IPR023529">
    <property type="entry name" value="ProQ"/>
</dbReference>
<dbReference type="RefSeq" id="WP_267844928.1">
    <property type="nucleotide sequence ID" value="NZ_JAPMXC010000001.1"/>
</dbReference>
<evidence type="ECO:0000256" key="1">
    <source>
        <dbReference type="ARBA" id="ARBA00022490"/>
    </source>
</evidence>
<feature type="compositionally biased region" description="Basic and acidic residues" evidence="4">
    <location>
        <begin position="87"/>
        <end position="128"/>
    </location>
</feature>